<dbReference type="GO" id="GO:0031122">
    <property type="term" value="P:cytoplasmic microtubule organization"/>
    <property type="evidence" value="ECO:0007669"/>
    <property type="project" value="TreeGrafter"/>
</dbReference>
<evidence type="ECO:0000256" key="2">
    <source>
        <dbReference type="ARBA" id="ARBA00022490"/>
    </source>
</evidence>
<evidence type="ECO:0000313" key="9">
    <source>
        <dbReference type="EMBL" id="KAH9590447.1"/>
    </source>
</evidence>
<dbReference type="KEGG" id="shx:MS3_00003124"/>
<dbReference type="PANTHER" id="PTHR19302:SF13">
    <property type="entry name" value="GAMMA-TUBULIN COMPLEX COMPONENT 2"/>
    <property type="match status" value="1"/>
</dbReference>
<dbReference type="InterPro" id="IPR042241">
    <property type="entry name" value="GCP_C_sf"/>
</dbReference>
<comment type="similarity">
    <text evidence="1 5">Belongs to the TUBGCP family.</text>
</comment>
<dbReference type="InterPro" id="IPR041470">
    <property type="entry name" value="GCP_N"/>
</dbReference>
<dbReference type="InterPro" id="IPR007259">
    <property type="entry name" value="GCP"/>
</dbReference>
<dbReference type="GO" id="GO:0043015">
    <property type="term" value="F:gamma-tubulin binding"/>
    <property type="evidence" value="ECO:0007669"/>
    <property type="project" value="InterPro"/>
</dbReference>
<proteinExistence type="inferred from homology"/>
<reference evidence="9" key="3">
    <citation type="submission" date="2021-06" db="EMBL/GenBank/DDBJ databases">
        <title>Chromosome-level genome assembly for S. haematobium.</title>
        <authorList>
            <person name="Stroehlein A.J."/>
        </authorList>
    </citation>
    <scope>NUCLEOTIDE SEQUENCE</scope>
</reference>
<dbReference type="CTD" id="24596630"/>
<feature type="domain" description="Gamma tubulin complex component protein N-terminal" evidence="8">
    <location>
        <begin position="249"/>
        <end position="558"/>
    </location>
</feature>
<dbReference type="Proteomes" id="UP000471633">
    <property type="component" value="Unassembled WGS sequence"/>
</dbReference>
<dbReference type="EMBL" id="AMPZ03000002">
    <property type="protein sequence ID" value="KAH9590447.1"/>
    <property type="molecule type" value="Genomic_DNA"/>
</dbReference>
<reference evidence="9" key="4">
    <citation type="journal article" date="2022" name="PLoS Pathog.">
        <title>Chromosome-level genome of Schistosoma haematobium underpins genome-wide explorations of molecular variation.</title>
        <authorList>
            <person name="Stroehlein A.J."/>
            <person name="Korhonen P.K."/>
            <person name="Lee V.V."/>
            <person name="Ralph S.A."/>
            <person name="Mentink-Kane M."/>
            <person name="You H."/>
            <person name="McManus D.P."/>
            <person name="Tchuente L.T."/>
            <person name="Stothard J.R."/>
            <person name="Kaur P."/>
            <person name="Dudchenko O."/>
            <person name="Aiden E.L."/>
            <person name="Yang B."/>
            <person name="Yang H."/>
            <person name="Emery A.M."/>
            <person name="Webster B.L."/>
            <person name="Brindley P.J."/>
            <person name="Rollinson D."/>
            <person name="Chang B.C.H."/>
            <person name="Gasser R.B."/>
            <person name="Young N.D."/>
        </authorList>
    </citation>
    <scope>NUCLEOTIDE SEQUENCE</scope>
</reference>
<dbReference type="GO" id="GO:0000278">
    <property type="term" value="P:mitotic cell cycle"/>
    <property type="evidence" value="ECO:0007669"/>
    <property type="project" value="TreeGrafter"/>
</dbReference>
<keyword evidence="10" id="KW-1185">Reference proteome</keyword>
<dbReference type="GO" id="GO:0051225">
    <property type="term" value="P:spindle assembly"/>
    <property type="evidence" value="ECO:0007669"/>
    <property type="project" value="TreeGrafter"/>
</dbReference>
<dbReference type="Pfam" id="PF17681">
    <property type="entry name" value="GCP_N_terminal"/>
    <property type="match status" value="1"/>
</dbReference>
<protein>
    <recommendedName>
        <fullName evidence="5">Gamma-tubulin complex component</fullName>
    </recommendedName>
</protein>
<keyword evidence="3 5" id="KW-0493">Microtubule</keyword>
<keyword evidence="4 5" id="KW-0206">Cytoskeleton</keyword>
<evidence type="ECO:0000313" key="10">
    <source>
        <dbReference type="Proteomes" id="UP000471633"/>
    </source>
</evidence>
<comment type="subcellular location">
    <subcellularLocation>
        <location evidence="5">Cytoplasm</location>
        <location evidence="5">Cytoskeleton</location>
        <location evidence="5">Microtubule organizing center</location>
    </subcellularLocation>
</comment>
<keyword evidence="2 5" id="KW-0963">Cytoplasm</keyword>
<dbReference type="GeneID" id="24596630"/>
<organism evidence="9 10">
    <name type="scientific">Schistosoma haematobium</name>
    <name type="common">Blood fluke</name>
    <dbReference type="NCBI Taxonomy" id="6185"/>
    <lineage>
        <taxon>Eukaryota</taxon>
        <taxon>Metazoa</taxon>
        <taxon>Spiralia</taxon>
        <taxon>Lophotrochozoa</taxon>
        <taxon>Platyhelminthes</taxon>
        <taxon>Trematoda</taxon>
        <taxon>Digenea</taxon>
        <taxon>Strigeidida</taxon>
        <taxon>Schistosomatoidea</taxon>
        <taxon>Schistosomatidae</taxon>
        <taxon>Schistosoma</taxon>
    </lineage>
</organism>
<reference evidence="9" key="2">
    <citation type="journal article" date="2019" name="Gigascience">
        <title>High-quality Schistosoma haematobium genome achieved by single-molecule and long-range sequencing.</title>
        <authorList>
            <person name="Stroehlein A.J."/>
            <person name="Korhonen P.K."/>
            <person name="Chong T.M."/>
            <person name="Lim Y.L."/>
            <person name="Chan K.G."/>
            <person name="Webster B."/>
            <person name="Rollinson D."/>
            <person name="Brindley P.J."/>
            <person name="Gasser R.B."/>
            <person name="Young N.D."/>
        </authorList>
    </citation>
    <scope>NUCLEOTIDE SEQUENCE</scope>
</reference>
<dbReference type="GO" id="GO:0000922">
    <property type="term" value="C:spindle pole"/>
    <property type="evidence" value="ECO:0007669"/>
    <property type="project" value="InterPro"/>
</dbReference>
<sequence>MAGPEITKNSIRHHVHALSKMFGVDLMYDPNVYAFADSLEKSIDSSADTQYNIHDLVTRLCSDNPQYDAFLRRYEELKPRNIRELSAVVYLLSKLKSDDAILRSLEYLPLSTKPLNGQSKVSTIPVCGKDIAHLQHVNDESCTQGSSSEQPVRNDSLRPLFGASDELSLFSACGLGAHSSSFVQASKNTSKKLASSNTVQPPTFPLQPEWIYSRGTLWDDFLSISLNSESFQQLPIESLSNAVQEYAVVSDLLQCLQGNQGVYIKPLPLSNRYAVRCFKVDEKMTPALSDTVNKILPVCSDYSTVARFIGEKSTFEYGTVNQALAGAMRGLLKDYLILLCQLEYQYKIGQLGIVKLHFFLQETATAFNQLTRLVYNINTGQCSGGAVLSVLYDSLRSVYGVKQLHDLMLYLLCSATVPFFKILQKWIYRGVISDPYKEFFISAGSMPNFYDPDKASPNNLHSASFQFDRFTQNYVDWAFFWECHYSLVPINLPSFLEPNASKILSTGKYLNVVQQCADRYELPTCEELVYNKEHSVFLDKIDQAHLYASSLLLKLMLQQKDLKEHLKSVKRFFLLDQGDFIVHFMDAAAAELRKNSEIISQLRLNSLLELALRTSTANSDPFKDNLSVVIFQFDLISQILMVLRAGSEDEPDNVLPIEDKNLSGLEAFCLDYRVGWPIDLVLNRQVMDRYQMLFRHLLYCKHVERLLCNSWILGKLARKCDNLMTTWFTTAFLLAQRMLIFIQHFQYYMSVEIIEPAWHNFSKRVDKVSNLDLLLDSHLHFLEVCMDDCLLASPDLLSLVGKLSVACVTFANFIQHLAFSITGVNLSSSGDNDQCIVYLSRHSNDMEKPFLHDPTPSSNLGRTKNDLKYAPRESTTSSVESMMTKVTREEFGRMSLSDDMAKTVTNFDTNFNRMLVELLEKIKQYAKHHSKLLSLVSRLDFNEFYTEFAMQYDQSERSSESPGDHEPSLDKDTLVEHKSVPQTNSESDNEDYI</sequence>
<reference evidence="9" key="1">
    <citation type="journal article" date="2012" name="Nat. Genet.">
        <title>Whole-genome sequence of Schistosoma haematobium.</title>
        <authorList>
            <person name="Young N.D."/>
            <person name="Jex A.R."/>
            <person name="Li B."/>
            <person name="Liu S."/>
            <person name="Yang L."/>
            <person name="Xiong Z."/>
            <person name="Li Y."/>
            <person name="Cantacessi C."/>
            <person name="Hall R.S."/>
            <person name="Xu X."/>
            <person name="Chen F."/>
            <person name="Wu X."/>
            <person name="Zerlotini A."/>
            <person name="Oliveira G."/>
            <person name="Hofmann A."/>
            <person name="Zhang G."/>
            <person name="Fang X."/>
            <person name="Kang Y."/>
            <person name="Campbell B.E."/>
            <person name="Loukas A."/>
            <person name="Ranganathan S."/>
            <person name="Rollinson D."/>
            <person name="Rinaldi G."/>
            <person name="Brindley P.J."/>
            <person name="Yang H."/>
            <person name="Wang J."/>
            <person name="Wang J."/>
            <person name="Gasser R.B."/>
        </authorList>
    </citation>
    <scope>NUCLEOTIDE SEQUENCE</scope>
</reference>
<dbReference type="InterPro" id="IPR040457">
    <property type="entry name" value="GCP_C"/>
</dbReference>
<evidence type="ECO:0000256" key="4">
    <source>
        <dbReference type="ARBA" id="ARBA00023212"/>
    </source>
</evidence>
<evidence type="ECO:0000259" key="7">
    <source>
        <dbReference type="Pfam" id="PF04130"/>
    </source>
</evidence>
<dbReference type="Pfam" id="PF04130">
    <property type="entry name" value="GCP_C_terminal"/>
    <property type="match status" value="1"/>
</dbReference>
<dbReference type="RefSeq" id="XP_012800719.2">
    <property type="nucleotide sequence ID" value="XM_012945265.2"/>
</dbReference>
<feature type="compositionally biased region" description="Basic and acidic residues" evidence="6">
    <location>
        <begin position="954"/>
        <end position="979"/>
    </location>
</feature>
<dbReference type="OrthoDB" id="2192946at2759"/>
<dbReference type="GO" id="GO:0005874">
    <property type="term" value="C:microtubule"/>
    <property type="evidence" value="ECO:0007669"/>
    <property type="project" value="UniProtKB-KW"/>
</dbReference>
<feature type="domain" description="Gamma tubulin complex component C-terminal" evidence="7">
    <location>
        <begin position="562"/>
        <end position="945"/>
    </location>
</feature>
<dbReference type="GO" id="GO:0007020">
    <property type="term" value="P:microtubule nucleation"/>
    <property type="evidence" value="ECO:0007669"/>
    <property type="project" value="InterPro"/>
</dbReference>
<dbReference type="AlphaFoldDB" id="A0A922LNK9"/>
<dbReference type="GO" id="GO:0051321">
    <property type="term" value="P:meiotic cell cycle"/>
    <property type="evidence" value="ECO:0007669"/>
    <property type="project" value="TreeGrafter"/>
</dbReference>
<comment type="caution">
    <text evidence="9">The sequence shown here is derived from an EMBL/GenBank/DDBJ whole genome shotgun (WGS) entry which is preliminary data.</text>
</comment>
<evidence type="ECO:0000256" key="6">
    <source>
        <dbReference type="SAM" id="MobiDB-lite"/>
    </source>
</evidence>
<dbReference type="GO" id="GO:0000930">
    <property type="term" value="C:gamma-tubulin complex"/>
    <property type="evidence" value="ECO:0007669"/>
    <property type="project" value="TreeGrafter"/>
</dbReference>
<gene>
    <name evidence="9" type="primary">TUBGCP2_1</name>
    <name evidence="9" type="ORF">MS3_00003124</name>
</gene>
<evidence type="ECO:0000259" key="8">
    <source>
        <dbReference type="Pfam" id="PF17681"/>
    </source>
</evidence>
<accession>A0A922LNK9</accession>
<dbReference type="PANTHER" id="PTHR19302">
    <property type="entry name" value="GAMMA TUBULIN COMPLEX PROTEIN"/>
    <property type="match status" value="1"/>
</dbReference>
<feature type="region of interest" description="Disordered" evidence="6">
    <location>
        <begin position="953"/>
        <end position="993"/>
    </location>
</feature>
<dbReference type="Gene3D" id="1.20.120.1900">
    <property type="entry name" value="Gamma-tubulin complex, C-terminal domain"/>
    <property type="match status" value="1"/>
</dbReference>
<name>A0A922LNK9_SCHHA</name>
<feature type="region of interest" description="Disordered" evidence="6">
    <location>
        <begin position="850"/>
        <end position="875"/>
    </location>
</feature>
<dbReference type="GO" id="GO:0051011">
    <property type="term" value="F:microtubule minus-end binding"/>
    <property type="evidence" value="ECO:0007669"/>
    <property type="project" value="TreeGrafter"/>
</dbReference>
<evidence type="ECO:0000256" key="1">
    <source>
        <dbReference type="ARBA" id="ARBA00010337"/>
    </source>
</evidence>
<evidence type="ECO:0000256" key="5">
    <source>
        <dbReference type="RuleBase" id="RU363050"/>
    </source>
</evidence>
<evidence type="ECO:0000256" key="3">
    <source>
        <dbReference type="ARBA" id="ARBA00022701"/>
    </source>
</evidence>